<feature type="transmembrane region" description="Helical" evidence="5">
    <location>
        <begin position="6"/>
        <end position="36"/>
    </location>
</feature>
<feature type="transmembrane region" description="Helical" evidence="5">
    <location>
        <begin position="136"/>
        <end position="157"/>
    </location>
</feature>
<name>A0A0L0D6X6_THETB</name>
<dbReference type="Proteomes" id="UP000054408">
    <property type="component" value="Unassembled WGS sequence"/>
</dbReference>
<keyword evidence="7" id="KW-1185">Reference proteome</keyword>
<dbReference type="AlphaFoldDB" id="A0A0L0D6X6"/>
<keyword evidence="2 5" id="KW-0812">Transmembrane</keyword>
<protein>
    <submittedName>
        <fullName evidence="6">Solute carrier family 35 member D3</fullName>
    </submittedName>
</protein>
<feature type="transmembrane region" description="Helical" evidence="5">
    <location>
        <begin position="208"/>
        <end position="227"/>
    </location>
</feature>
<comment type="subcellular location">
    <subcellularLocation>
        <location evidence="1">Membrane</location>
        <topology evidence="1">Multi-pass membrane protein</topology>
    </subcellularLocation>
</comment>
<evidence type="ECO:0000256" key="1">
    <source>
        <dbReference type="ARBA" id="ARBA00004141"/>
    </source>
</evidence>
<feature type="transmembrane region" description="Helical" evidence="5">
    <location>
        <begin position="307"/>
        <end position="329"/>
    </location>
</feature>
<feature type="transmembrane region" description="Helical" evidence="5">
    <location>
        <begin position="274"/>
        <end position="295"/>
    </location>
</feature>
<evidence type="ECO:0000256" key="4">
    <source>
        <dbReference type="ARBA" id="ARBA00023136"/>
    </source>
</evidence>
<keyword evidence="3 5" id="KW-1133">Transmembrane helix</keyword>
<feature type="transmembrane region" description="Helical" evidence="5">
    <location>
        <begin position="90"/>
        <end position="115"/>
    </location>
</feature>
<feature type="transmembrane region" description="Helical" evidence="5">
    <location>
        <begin position="163"/>
        <end position="187"/>
    </location>
</feature>
<feature type="transmembrane region" description="Helical" evidence="5">
    <location>
        <begin position="48"/>
        <end position="70"/>
    </location>
</feature>
<dbReference type="eggNOG" id="KOG1444">
    <property type="taxonomic scope" value="Eukaryota"/>
</dbReference>
<reference evidence="6 7" key="1">
    <citation type="submission" date="2010-05" db="EMBL/GenBank/DDBJ databases">
        <title>The Genome Sequence of Thecamonas trahens ATCC 50062.</title>
        <authorList>
            <consortium name="The Broad Institute Genome Sequencing Platform"/>
            <person name="Russ C."/>
            <person name="Cuomo C."/>
            <person name="Shea T."/>
            <person name="Young S.K."/>
            <person name="Zeng Q."/>
            <person name="Koehrsen M."/>
            <person name="Haas B."/>
            <person name="Borodovsky M."/>
            <person name="Guigo R."/>
            <person name="Alvarado L."/>
            <person name="Berlin A."/>
            <person name="Bochicchio J."/>
            <person name="Borenstein D."/>
            <person name="Chapman S."/>
            <person name="Chen Z."/>
            <person name="Freedman E."/>
            <person name="Gellesch M."/>
            <person name="Goldberg J."/>
            <person name="Griggs A."/>
            <person name="Gujja S."/>
            <person name="Heilman E."/>
            <person name="Heiman D."/>
            <person name="Hepburn T."/>
            <person name="Howarth C."/>
            <person name="Jen D."/>
            <person name="Larson L."/>
            <person name="Mehta T."/>
            <person name="Park D."/>
            <person name="Pearson M."/>
            <person name="Roberts A."/>
            <person name="Saif S."/>
            <person name="Shenoy N."/>
            <person name="Sisk P."/>
            <person name="Stolte C."/>
            <person name="Sykes S."/>
            <person name="Thomson T."/>
            <person name="Walk T."/>
            <person name="White J."/>
            <person name="Yandava C."/>
            <person name="Burger G."/>
            <person name="Gray M.W."/>
            <person name="Holland P.W.H."/>
            <person name="King N."/>
            <person name="Lang F.B.F."/>
            <person name="Roger A.J."/>
            <person name="Ruiz-Trillo I."/>
            <person name="Lander E."/>
            <person name="Nusbaum C."/>
        </authorList>
    </citation>
    <scope>NUCLEOTIDE SEQUENCE [LARGE SCALE GENOMIC DNA]</scope>
    <source>
        <strain evidence="6 7">ATCC 50062</strain>
    </source>
</reference>
<evidence type="ECO:0000313" key="7">
    <source>
        <dbReference type="Proteomes" id="UP000054408"/>
    </source>
</evidence>
<feature type="transmembrane region" description="Helical" evidence="5">
    <location>
        <begin position="247"/>
        <end position="267"/>
    </location>
</feature>
<dbReference type="EMBL" id="GL349449">
    <property type="protein sequence ID" value="KNC48084.1"/>
    <property type="molecule type" value="Genomic_DNA"/>
</dbReference>
<dbReference type="GeneID" id="25563864"/>
<evidence type="ECO:0000313" key="6">
    <source>
        <dbReference type="EMBL" id="KNC48084.1"/>
    </source>
</evidence>
<proteinExistence type="predicted"/>
<evidence type="ECO:0000256" key="3">
    <source>
        <dbReference type="ARBA" id="ARBA00022989"/>
    </source>
</evidence>
<dbReference type="RefSeq" id="XP_013759097.1">
    <property type="nucleotide sequence ID" value="XM_013903643.1"/>
</dbReference>
<gene>
    <name evidence="6" type="ORF">AMSG_04314</name>
</gene>
<keyword evidence="4 5" id="KW-0472">Membrane</keyword>
<sequence>MAVIDLVHMVVIDLVTSCMVHIAWISAVVNSCVMLFNKHTFLPFGFHFMPATIFCQLIVTCMGLLAARAAGLVSFPPPNRSVISVYTPIAISYAFSSLLSLIALHSLPLLVFAVLKRCNVVGVLVAQRVVFGTAIPPARATFALIIAFGAGLAVGGAESGVNALGLVAAVGAIASRAVHLLLVSARARARSPVPESADRSLSKDDDSIVTLIFYSCALSLPLMALIAAASTDWTALRAYQFWGEPAFIVALAIFLVEGIVLQTTLLVCTMRTSALTTAVVSNLKLPIVTLLSLAFVGSLDFVAQPRIARFIAGMAVCTLGGLGYTWAALSAKA</sequence>
<dbReference type="PANTHER" id="PTHR11132">
    <property type="entry name" value="SOLUTE CARRIER FAMILY 35"/>
    <property type="match status" value="1"/>
</dbReference>
<dbReference type="InterPro" id="IPR050186">
    <property type="entry name" value="TPT_transporter"/>
</dbReference>
<dbReference type="GO" id="GO:0016020">
    <property type="term" value="C:membrane"/>
    <property type="evidence" value="ECO:0007669"/>
    <property type="project" value="UniProtKB-SubCell"/>
</dbReference>
<organism evidence="6 7">
    <name type="scientific">Thecamonas trahens ATCC 50062</name>
    <dbReference type="NCBI Taxonomy" id="461836"/>
    <lineage>
        <taxon>Eukaryota</taxon>
        <taxon>Apusozoa</taxon>
        <taxon>Apusomonadida</taxon>
        <taxon>Apusomonadidae</taxon>
        <taxon>Thecamonas</taxon>
    </lineage>
</organism>
<evidence type="ECO:0000256" key="5">
    <source>
        <dbReference type="SAM" id="Phobius"/>
    </source>
</evidence>
<evidence type="ECO:0000256" key="2">
    <source>
        <dbReference type="ARBA" id="ARBA00022692"/>
    </source>
</evidence>
<accession>A0A0L0D6X6</accession>